<keyword evidence="3 5" id="KW-1133">Transmembrane helix</keyword>
<name>A0ABY3WFV9_9MICC</name>
<dbReference type="PROSITE" id="PS50850">
    <property type="entry name" value="MFS"/>
    <property type="match status" value="1"/>
</dbReference>
<dbReference type="Gene3D" id="1.20.1250.20">
    <property type="entry name" value="MFS general substrate transporter like domains"/>
    <property type="match status" value="2"/>
</dbReference>
<feature type="transmembrane region" description="Helical" evidence="5">
    <location>
        <begin position="115"/>
        <end position="135"/>
    </location>
</feature>
<evidence type="ECO:0000313" key="8">
    <source>
        <dbReference type="Proteomes" id="UP000829069"/>
    </source>
</evidence>
<evidence type="ECO:0000256" key="5">
    <source>
        <dbReference type="SAM" id="Phobius"/>
    </source>
</evidence>
<dbReference type="InterPro" id="IPR011701">
    <property type="entry name" value="MFS"/>
</dbReference>
<feature type="transmembrane region" description="Helical" evidence="5">
    <location>
        <begin position="411"/>
        <end position="428"/>
    </location>
</feature>
<dbReference type="PANTHER" id="PTHR23501">
    <property type="entry name" value="MAJOR FACILITATOR SUPERFAMILY"/>
    <property type="match status" value="1"/>
</dbReference>
<gene>
    <name evidence="7" type="ORF">MNQ99_07750</name>
</gene>
<evidence type="ECO:0000259" key="6">
    <source>
        <dbReference type="PROSITE" id="PS50850"/>
    </source>
</evidence>
<feature type="transmembrane region" description="Helical" evidence="5">
    <location>
        <begin position="434"/>
        <end position="458"/>
    </location>
</feature>
<feature type="transmembrane region" description="Helical" evidence="5">
    <location>
        <begin position="89"/>
        <end position="109"/>
    </location>
</feature>
<reference evidence="7 8" key="1">
    <citation type="submission" date="2022-03" db="EMBL/GenBank/DDBJ databases">
        <title>Isotopic signatures of nitrous oxide derived from detoxification processes.</title>
        <authorList>
            <person name="Behrendt U."/>
            <person name="Buchen C."/>
            <person name="Well R."/>
            <person name="Ulrich A."/>
            <person name="Rohe L."/>
            <person name="Kolb S."/>
            <person name="Schloter M."/>
            <person name="Horn M.A."/>
            <person name="Augustin J."/>
        </authorList>
    </citation>
    <scope>NUCLEOTIDE SEQUENCE [LARGE SCALE GENOMIC DNA]</scope>
    <source>
        <strain evidence="7 8">S4-C24</strain>
    </source>
</reference>
<dbReference type="InterPro" id="IPR036259">
    <property type="entry name" value="MFS_trans_sf"/>
</dbReference>
<keyword evidence="8" id="KW-1185">Reference proteome</keyword>
<proteinExistence type="predicted"/>
<feature type="transmembrane region" description="Helical" evidence="5">
    <location>
        <begin position="168"/>
        <end position="190"/>
    </location>
</feature>
<evidence type="ECO:0000313" key="7">
    <source>
        <dbReference type="EMBL" id="UNK47222.1"/>
    </source>
</evidence>
<dbReference type="RefSeq" id="WP_127511472.1">
    <property type="nucleotide sequence ID" value="NZ_CP093326.1"/>
</dbReference>
<accession>A0ABY3WFV9</accession>
<evidence type="ECO:0000256" key="4">
    <source>
        <dbReference type="ARBA" id="ARBA00023136"/>
    </source>
</evidence>
<feature type="transmembrane region" description="Helical" evidence="5">
    <location>
        <begin position="211"/>
        <end position="231"/>
    </location>
</feature>
<dbReference type="EMBL" id="CP093326">
    <property type="protein sequence ID" value="UNK47222.1"/>
    <property type="molecule type" value="Genomic_DNA"/>
</dbReference>
<dbReference type="Pfam" id="PF07690">
    <property type="entry name" value="MFS_1"/>
    <property type="match status" value="2"/>
</dbReference>
<dbReference type="Proteomes" id="UP000829069">
    <property type="component" value="Chromosome"/>
</dbReference>
<keyword evidence="2 5" id="KW-0812">Transmembrane</keyword>
<dbReference type="InterPro" id="IPR005829">
    <property type="entry name" value="Sugar_transporter_CS"/>
</dbReference>
<feature type="transmembrane region" description="Helical" evidence="5">
    <location>
        <begin position="309"/>
        <end position="328"/>
    </location>
</feature>
<feature type="transmembrane region" description="Helical" evidence="5">
    <location>
        <begin position="243"/>
        <end position="263"/>
    </location>
</feature>
<comment type="subcellular location">
    <subcellularLocation>
        <location evidence="1">Cell membrane</location>
        <topology evidence="1">Multi-pass membrane protein</topology>
    </subcellularLocation>
</comment>
<organism evidence="7 8">
    <name type="scientific">Arthrobacter sulfonylureivorans</name>
    <dbReference type="NCBI Taxonomy" id="2486855"/>
    <lineage>
        <taxon>Bacteria</taxon>
        <taxon>Bacillati</taxon>
        <taxon>Actinomycetota</taxon>
        <taxon>Actinomycetes</taxon>
        <taxon>Micrococcales</taxon>
        <taxon>Micrococcaceae</taxon>
        <taxon>Arthrobacter</taxon>
    </lineage>
</organism>
<feature type="transmembrane region" description="Helical" evidence="5">
    <location>
        <begin position="284"/>
        <end position="303"/>
    </location>
</feature>
<feature type="transmembrane region" description="Helical" evidence="5">
    <location>
        <begin position="340"/>
        <end position="358"/>
    </location>
</feature>
<evidence type="ECO:0000256" key="3">
    <source>
        <dbReference type="ARBA" id="ARBA00022989"/>
    </source>
</evidence>
<feature type="transmembrane region" description="Helical" evidence="5">
    <location>
        <begin position="364"/>
        <end position="390"/>
    </location>
</feature>
<dbReference type="SUPFAM" id="SSF103473">
    <property type="entry name" value="MFS general substrate transporter"/>
    <property type="match status" value="1"/>
</dbReference>
<keyword evidence="4 5" id="KW-0472">Membrane</keyword>
<feature type="transmembrane region" description="Helical" evidence="5">
    <location>
        <begin position="142"/>
        <end position="162"/>
    </location>
</feature>
<dbReference type="InterPro" id="IPR020846">
    <property type="entry name" value="MFS_dom"/>
</dbReference>
<feature type="transmembrane region" description="Helical" evidence="5">
    <location>
        <begin position="57"/>
        <end position="77"/>
    </location>
</feature>
<sequence length="476" mass="48939">MTESTAVRAPGAMSAAYRPLTLGLLAVITLAAFEAVAVATAMPVVAADLEGKSAYGLAFSMFLTASLLASVVAGVWCDAKGPRPALGAGLVLMVAGLVLSGVAGEFWIFTAGRAVAGLGGGFAIVAVYVIIGQVYPQRMQPVVFGWLAAAWVVPSLVGPLAAGVVAEYISWRLVFYGVAPIFLLAVLVIWPRTRSMGAPENPTTDRRVGRLQAVRGLMLAGGVFLAQWALFEAVAGGPAGQLVLLYALAAGGVVLALVALPKLMPAGTLRLRRGLPSVIATRGLINLAFFGAEAFIPLMLVAAHGISPATAGLALTAGAVGWSIGSWVQARVQTARHRMLVVGSGILTACMGLMALVSPPSVPLWALIVVWALAGFSMGVALSTTSVLVLQMSAPEERGRNSASLQLADQLGGVVGTAGAGALFSLLRDPENPGAIGVYVVIWLVLAVVAAGGIATGWRSAERTEDRQEQREEATE</sequence>
<dbReference type="PROSITE" id="PS00217">
    <property type="entry name" value="SUGAR_TRANSPORT_2"/>
    <property type="match status" value="1"/>
</dbReference>
<feature type="domain" description="Major facilitator superfamily (MFS) profile" evidence="6">
    <location>
        <begin position="20"/>
        <end position="465"/>
    </location>
</feature>
<protein>
    <submittedName>
        <fullName evidence="7">MFS transporter</fullName>
    </submittedName>
</protein>
<evidence type="ECO:0000256" key="1">
    <source>
        <dbReference type="ARBA" id="ARBA00004651"/>
    </source>
</evidence>
<dbReference type="PANTHER" id="PTHR23501:SF154">
    <property type="entry name" value="MULTIDRUG-EFFLUX TRANSPORTER RV1634-RELATED"/>
    <property type="match status" value="1"/>
</dbReference>
<evidence type="ECO:0000256" key="2">
    <source>
        <dbReference type="ARBA" id="ARBA00022692"/>
    </source>
</evidence>